<sequence length="216" mass="24217">MTKKNIDKGQIWMTVFGVVPVVLLMNLGEYFSNDSGMRILYGGLFGGIGGAIGFGLYQIVKDKSTLIKGLTLSALLIISVVTVRLIHVNYSDTRPTLAQESEFSTCPVCGYKTLTTDDKLCGECLVELTEIEMIEEGYSSIEEFIKEEQISFFTPDSIVEDIDFFNPKVSEDGYEKDLSWKPIASKDTILKFNKEYAEYIKKNPIEITITVDSLKK</sequence>
<evidence type="ECO:0000313" key="3">
    <source>
        <dbReference type="Proteomes" id="UP000470771"/>
    </source>
</evidence>
<proteinExistence type="predicted"/>
<evidence type="ECO:0000313" key="2">
    <source>
        <dbReference type="EMBL" id="NBG67408.1"/>
    </source>
</evidence>
<evidence type="ECO:0000256" key="1">
    <source>
        <dbReference type="SAM" id="Phobius"/>
    </source>
</evidence>
<keyword evidence="1" id="KW-0472">Membrane</keyword>
<gene>
    <name evidence="2" type="ORF">GQN54_14875</name>
</gene>
<dbReference type="Proteomes" id="UP000470771">
    <property type="component" value="Unassembled WGS sequence"/>
</dbReference>
<feature type="transmembrane region" description="Helical" evidence="1">
    <location>
        <begin position="38"/>
        <end position="57"/>
    </location>
</feature>
<dbReference type="RefSeq" id="WP_160634354.1">
    <property type="nucleotide sequence ID" value="NZ_WWNE01000018.1"/>
</dbReference>
<keyword evidence="3" id="KW-1185">Reference proteome</keyword>
<comment type="caution">
    <text evidence="2">The sequence shown here is derived from an EMBL/GenBank/DDBJ whole genome shotgun (WGS) entry which is preliminary data.</text>
</comment>
<dbReference type="AlphaFoldDB" id="A0A6N9NL31"/>
<reference evidence="2 3" key="1">
    <citation type="submission" date="2019-12" db="EMBL/GenBank/DDBJ databases">
        <authorList>
            <person name="Zhao J."/>
        </authorList>
    </citation>
    <scope>NUCLEOTIDE SEQUENCE [LARGE SCALE GENOMIC DNA]</scope>
    <source>
        <strain evidence="2 3">S-15</strain>
    </source>
</reference>
<protein>
    <submittedName>
        <fullName evidence="2">Uncharacterized protein</fullName>
    </submittedName>
</protein>
<feature type="transmembrane region" description="Helical" evidence="1">
    <location>
        <begin position="69"/>
        <end position="87"/>
    </location>
</feature>
<feature type="transmembrane region" description="Helical" evidence="1">
    <location>
        <begin position="12"/>
        <end position="32"/>
    </location>
</feature>
<dbReference type="EMBL" id="WWNE01000018">
    <property type="protein sequence ID" value="NBG67408.1"/>
    <property type="molecule type" value="Genomic_DNA"/>
</dbReference>
<accession>A0A6N9NL31</accession>
<keyword evidence="1" id="KW-1133">Transmembrane helix</keyword>
<keyword evidence="1" id="KW-0812">Transmembrane</keyword>
<organism evidence="2 3">
    <name type="scientific">Acidiluteibacter ferrifornacis</name>
    <dbReference type="NCBI Taxonomy" id="2692424"/>
    <lineage>
        <taxon>Bacteria</taxon>
        <taxon>Pseudomonadati</taxon>
        <taxon>Bacteroidota</taxon>
        <taxon>Flavobacteriia</taxon>
        <taxon>Flavobacteriales</taxon>
        <taxon>Cryomorphaceae</taxon>
        <taxon>Acidiluteibacter</taxon>
    </lineage>
</organism>
<name>A0A6N9NL31_9FLAO</name>